<comment type="caution">
    <text evidence="2">The sequence shown here is derived from an EMBL/GenBank/DDBJ whole genome shotgun (WGS) entry which is preliminary data.</text>
</comment>
<dbReference type="Gene3D" id="3.90.1150.10">
    <property type="entry name" value="Aspartate Aminotransferase, domain 1"/>
    <property type="match status" value="1"/>
</dbReference>
<dbReference type="InterPro" id="IPR015424">
    <property type="entry name" value="PyrdxlP-dep_Trfase"/>
</dbReference>
<dbReference type="OrthoDB" id="4743071at2"/>
<evidence type="ECO:0000313" key="3">
    <source>
        <dbReference type="Proteomes" id="UP000094426"/>
    </source>
</evidence>
<dbReference type="SUPFAM" id="SSF53383">
    <property type="entry name" value="PLP-dependent transferases"/>
    <property type="match status" value="1"/>
</dbReference>
<dbReference type="InterPro" id="IPR015421">
    <property type="entry name" value="PyrdxlP-dep_Trfase_major"/>
</dbReference>
<proteinExistence type="predicted"/>
<name>A0A1E2SLP9_LEIXY</name>
<dbReference type="Pfam" id="PF00266">
    <property type="entry name" value="Aminotran_5"/>
    <property type="match status" value="1"/>
</dbReference>
<dbReference type="InterPro" id="IPR015422">
    <property type="entry name" value="PyrdxlP-dep_Trfase_small"/>
</dbReference>
<sequence length="373" mass="39052">MTTIEQFARGFGEEPGYLDYGRVGPLSAAVRAEAIAQCEILSRARFGTIEGMAAEGARLRQAVSALTRFPADQVSFQSNASSGLMHAAFGLTGGEVLVSRAEFPSVTYAAVRAAQAMRVIAPVWLQTDNGRVTPARIREHLTPATSAVMVSLVDSRTGYLADIDGIRQVIGDRLLIVDAIQGFGMVDAPYEVADVVVSGGQKWMRSGGGTGFLALSERAIGHLTPVFSGWVGTDADGQTWDEVLDPARAARAYAVSNPDLVAQARFAAGLDEVAAVGVPAISAAVSAAVERVIALADEFAVPVSSPRNPAERAGIVVLEPLPEELTALAAALFNHGITATVRETNARISVHAGTTEETFGMVRAALVSYSSAI</sequence>
<accession>A0A1E2SLP9</accession>
<dbReference type="Proteomes" id="UP000094426">
    <property type="component" value="Unassembled WGS sequence"/>
</dbReference>
<organism evidence="2 3">
    <name type="scientific">Leifsonia xyli subsp. xyli</name>
    <dbReference type="NCBI Taxonomy" id="59736"/>
    <lineage>
        <taxon>Bacteria</taxon>
        <taxon>Bacillati</taxon>
        <taxon>Actinomycetota</taxon>
        <taxon>Actinomycetes</taxon>
        <taxon>Micrococcales</taxon>
        <taxon>Microbacteriaceae</taxon>
        <taxon>Leifsonia</taxon>
    </lineage>
</organism>
<evidence type="ECO:0000259" key="1">
    <source>
        <dbReference type="Pfam" id="PF00266"/>
    </source>
</evidence>
<dbReference type="InterPro" id="IPR000192">
    <property type="entry name" value="Aminotrans_V_dom"/>
</dbReference>
<reference evidence="2 3" key="1">
    <citation type="submission" date="2015-11" db="EMBL/GenBank/DDBJ databases">
        <authorList>
            <person name="Zhang Y."/>
            <person name="Guo Z."/>
        </authorList>
    </citation>
    <scope>NUCLEOTIDE SEQUENCE [LARGE SCALE GENOMIC DNA]</scope>
    <source>
        <strain evidence="3">gdw1</strain>
    </source>
</reference>
<dbReference type="PANTHER" id="PTHR43586">
    <property type="entry name" value="CYSTEINE DESULFURASE"/>
    <property type="match status" value="1"/>
</dbReference>
<dbReference type="AlphaFoldDB" id="A0A1E2SLP9"/>
<dbReference type="EMBL" id="LNZG01000008">
    <property type="protein sequence ID" value="ODA90687.1"/>
    <property type="molecule type" value="Genomic_DNA"/>
</dbReference>
<feature type="domain" description="Aminotransferase class V" evidence="1">
    <location>
        <begin position="58"/>
        <end position="229"/>
    </location>
</feature>
<dbReference type="RefSeq" id="WP_041767637.1">
    <property type="nucleotide sequence ID" value="NZ_LNZG01000008.1"/>
</dbReference>
<evidence type="ECO:0000313" key="2">
    <source>
        <dbReference type="EMBL" id="ODA90687.1"/>
    </source>
</evidence>
<dbReference type="PANTHER" id="PTHR43586:SF15">
    <property type="entry name" value="BLR3095 PROTEIN"/>
    <property type="match status" value="1"/>
</dbReference>
<dbReference type="Gene3D" id="3.40.640.10">
    <property type="entry name" value="Type I PLP-dependent aspartate aminotransferase-like (Major domain)"/>
    <property type="match status" value="1"/>
</dbReference>
<protein>
    <recommendedName>
        <fullName evidence="1">Aminotransferase class V domain-containing protein</fullName>
    </recommendedName>
</protein>
<gene>
    <name evidence="2" type="ORF">ATY41_09135</name>
</gene>